<feature type="transmembrane region" description="Helical" evidence="1">
    <location>
        <begin position="161"/>
        <end position="181"/>
    </location>
</feature>
<dbReference type="Pfam" id="PF07898">
    <property type="entry name" value="DUF1676"/>
    <property type="match status" value="1"/>
</dbReference>
<organism evidence="2 3">
    <name type="scientific">Parthenolecanium corni</name>
    <dbReference type="NCBI Taxonomy" id="536013"/>
    <lineage>
        <taxon>Eukaryota</taxon>
        <taxon>Metazoa</taxon>
        <taxon>Ecdysozoa</taxon>
        <taxon>Arthropoda</taxon>
        <taxon>Hexapoda</taxon>
        <taxon>Insecta</taxon>
        <taxon>Pterygota</taxon>
        <taxon>Neoptera</taxon>
        <taxon>Paraneoptera</taxon>
        <taxon>Hemiptera</taxon>
        <taxon>Sternorrhyncha</taxon>
        <taxon>Coccoidea</taxon>
        <taxon>Coccidae</taxon>
        <taxon>Parthenolecanium</taxon>
    </lineage>
</organism>
<keyword evidence="1" id="KW-0472">Membrane</keyword>
<dbReference type="GO" id="GO:0016020">
    <property type="term" value="C:membrane"/>
    <property type="evidence" value="ECO:0007669"/>
    <property type="project" value="TreeGrafter"/>
</dbReference>
<comment type="caution">
    <text evidence="2">The sequence shown here is derived from an EMBL/GenBank/DDBJ whole genome shotgun (WGS) entry which is preliminary data.</text>
</comment>
<sequence>MGLGFVFLVCCFGFANVFAFPAGPEQDESTLGKVYRVVQECSDKDLSICLKMRALTFVDKALRRSDDINIVDGVVFAKSDAANEAYRGLNARALSQDELDASLPKNAEEKNAQVENLLFDRVARFLETHTLQLKVPSKSISEMKRSLEEARDKKKKAAKKILPALAMMLIFKVLASIPFILGTLALLAFKALLIGKIALVLSAIIGLKKLLDSKHHHQTYEVVAHPHHTEEHGHYAARSLNDAQELAYSAYVPNKVD</sequence>
<protein>
    <recommendedName>
        <fullName evidence="4">Osiris 9</fullName>
    </recommendedName>
</protein>
<dbReference type="AlphaFoldDB" id="A0AAN9TJD3"/>
<dbReference type="InterPro" id="IPR012464">
    <property type="entry name" value="DUF1676"/>
</dbReference>
<keyword evidence="3" id="KW-1185">Reference proteome</keyword>
<dbReference type="PANTHER" id="PTHR21879">
    <property type="entry name" value="FI03362P-RELATED-RELATED"/>
    <property type="match status" value="1"/>
</dbReference>
<keyword evidence="1" id="KW-0812">Transmembrane</keyword>
<feature type="transmembrane region" description="Helical" evidence="1">
    <location>
        <begin position="187"/>
        <end position="207"/>
    </location>
</feature>
<evidence type="ECO:0000256" key="1">
    <source>
        <dbReference type="SAM" id="Phobius"/>
    </source>
</evidence>
<dbReference type="PANTHER" id="PTHR21879:SF1">
    <property type="entry name" value="FI01546P"/>
    <property type="match status" value="1"/>
</dbReference>
<keyword evidence="1" id="KW-1133">Transmembrane helix</keyword>
<dbReference type="EMBL" id="JBBCAQ010000022">
    <property type="protein sequence ID" value="KAK7591296.1"/>
    <property type="molecule type" value="Genomic_DNA"/>
</dbReference>
<gene>
    <name evidence="2" type="ORF">V9T40_002909</name>
</gene>
<proteinExistence type="predicted"/>
<evidence type="ECO:0000313" key="3">
    <source>
        <dbReference type="Proteomes" id="UP001367676"/>
    </source>
</evidence>
<accession>A0AAN9TJD3</accession>
<feature type="transmembrane region" description="Helical" evidence="1">
    <location>
        <begin position="6"/>
        <end position="23"/>
    </location>
</feature>
<reference evidence="2 3" key="1">
    <citation type="submission" date="2024-03" db="EMBL/GenBank/DDBJ databases">
        <title>Adaptation during the transition from Ophiocordyceps entomopathogen to insect associate is accompanied by gene loss and intensified selection.</title>
        <authorList>
            <person name="Ward C.M."/>
            <person name="Onetto C.A."/>
            <person name="Borneman A.R."/>
        </authorList>
    </citation>
    <scope>NUCLEOTIDE SEQUENCE [LARGE SCALE GENOMIC DNA]</scope>
    <source>
        <strain evidence="2">AWRI1</strain>
        <tissue evidence="2">Single Adult Female</tissue>
    </source>
</reference>
<evidence type="ECO:0000313" key="2">
    <source>
        <dbReference type="EMBL" id="KAK7591296.1"/>
    </source>
</evidence>
<dbReference type="Proteomes" id="UP001367676">
    <property type="component" value="Unassembled WGS sequence"/>
</dbReference>
<name>A0AAN9TJD3_9HEMI</name>
<evidence type="ECO:0008006" key="4">
    <source>
        <dbReference type="Google" id="ProtNLM"/>
    </source>
</evidence>